<dbReference type="InterPro" id="IPR045851">
    <property type="entry name" value="AMP-bd_C_sf"/>
</dbReference>
<dbReference type="Gene3D" id="3.30.559.30">
    <property type="entry name" value="Nonribosomal peptide synthetase, condensation domain"/>
    <property type="match status" value="1"/>
</dbReference>
<proteinExistence type="inferred from homology"/>
<keyword evidence="9" id="KW-0175">Coiled coil</keyword>
<dbReference type="InterPro" id="IPR020806">
    <property type="entry name" value="PKS_PP-bd"/>
</dbReference>
<evidence type="ECO:0000313" key="13">
    <source>
        <dbReference type="Proteomes" id="UP001596067"/>
    </source>
</evidence>
<dbReference type="PROSITE" id="PS00455">
    <property type="entry name" value="AMP_BINDING"/>
    <property type="match status" value="1"/>
</dbReference>
<dbReference type="PANTHER" id="PTHR45527:SF10">
    <property type="entry name" value="PYOCHELIN SYNTHASE PCHF"/>
    <property type="match status" value="1"/>
</dbReference>
<evidence type="ECO:0000256" key="4">
    <source>
        <dbReference type="ARBA" id="ARBA00016743"/>
    </source>
</evidence>
<dbReference type="InterPro" id="IPR001242">
    <property type="entry name" value="Condensation_dom"/>
</dbReference>
<dbReference type="Gene3D" id="3.30.300.30">
    <property type="match status" value="1"/>
</dbReference>
<feature type="compositionally biased region" description="Basic and acidic residues" evidence="10">
    <location>
        <begin position="977"/>
        <end position="997"/>
    </location>
</feature>
<dbReference type="InterPro" id="IPR036736">
    <property type="entry name" value="ACP-like_sf"/>
</dbReference>
<evidence type="ECO:0000313" key="12">
    <source>
        <dbReference type="EMBL" id="MFC5889074.1"/>
    </source>
</evidence>
<evidence type="ECO:0000256" key="1">
    <source>
        <dbReference type="ARBA" id="ARBA00001957"/>
    </source>
</evidence>
<dbReference type="RefSeq" id="WP_313767006.1">
    <property type="nucleotide sequence ID" value="NZ_BAAAVH010000020.1"/>
</dbReference>
<evidence type="ECO:0000256" key="9">
    <source>
        <dbReference type="SAM" id="Coils"/>
    </source>
</evidence>
<dbReference type="PROSITE" id="PS50075">
    <property type="entry name" value="CARRIER"/>
    <property type="match status" value="1"/>
</dbReference>
<sequence>MTAHDPFPLTPLQEAYLVGSSRLVELGGFRPAYYVELDLVNADLARAERALRQLVRRHAHLRTVVDEGGTQRVLPEEETPPVSLAVTDLGGLDEDARREALARTRETMCREGVAPTGWPLFEITVNRLRPRRVRVHLAMSLLLLDGRGIRQVMDEWRALYHDPAAELPEPGASYRDCRLELLANEDTPGYRDQWRYWEQRLDDLPDAPRLPLAVQPAAIAEVRFTRRTHRLTREQWQRLSAAFRHHRVLPTTALCHVFAEVLGAWAEAPHFSLNLLHQNWATTRPHMAGVLGQFGATLPLEVDLRRSDDFWERARLLQRRIWQDLQNADVAGVRITRELAARRGWTSRAALPYVFTSMLKAGGATAPTPVDGRDRLACREVASDLRTPQVLVDNQLHDGPDGGVDCVWDVVDESFPPGLPELMFQAYGRMLDELAGPAGAAARPDPVPAAHRARIAELNAPAGPAPAERLEDGFLRQAARRPGVIAVLSADRVLSYGELEARSRAVACRLGAQGVGRGEVVPVVMTKGWEQVVAVLGVLRAGAAYCPVDADLPDERIARLLDGCSARVALVQSAAEERIGALGTRPLLAVDRAEPDAGRTCARVGDPADLAYVIHTSGSTGQPKGVMVDHAAAVNTVADINRRVGLTADDRVFGISSLSFDLSVWDVFGTLAAGAALVLPAASRRPDPLGWAGAAVRHGATVWNSVPALAQMLAEVVGQRPEAGVPPVRAFLMSGDWIPVDLPDRLRSTWPAARVIAMGGATEAAIWSNIHEIDRTDPAWRSVPYGVPLTNQTMTVLDHRMEPRPPWAVGRIHIGGAGLARGYWQDAARTEERFVRHPRTDERLYTTGDLGCYWPDGTIEFLGREDRQLKIQGFRVEPGEVEAAIRELPAVRDCAVGGEAAAGGQRRLVALVVPREGAPLSRRTLLDHLRPRLPHYLVPARIELLERLPLTSNGKVDVAGALAGLAVPEAGPAEAAGAERGDAEREGAEREGAEREGGSGLTGRLQAIWAELLELPAVEPDGDFFALGGNSLLALRLINRIRTDLGVELRFGQVFEAPTVRALAGRIAARERTAGCRVTLAGGSAVPDGGAPELFLFHPVGGSVSSYPALARAWAGPVHAFQSRALAGGDSTAPDTDLVAMATAYREELQQVAPEGPYLLGGWSMGGVLAHEVGRQLAERGHRARVFMIDSDLTEVRPTGTEADAHLEFLTDLAGGHLPAAVRAGVLDAPAGTRTRAAARLAADHGWLPEGTDERQYDLLMRVHAQNLAALSAYRPEKSDVPTLLLVAGAVDRADPVPAWRDLCPGLDAEVWPEDHYSIVAGDRPAAIAERVAAWAADPRPTGR</sequence>
<comment type="caution">
    <text evidence="12">The sequence shown here is derived from an EMBL/GenBank/DDBJ whole genome shotgun (WGS) entry which is preliminary data.</text>
</comment>
<evidence type="ECO:0000259" key="11">
    <source>
        <dbReference type="PROSITE" id="PS50075"/>
    </source>
</evidence>
<keyword evidence="13" id="KW-1185">Reference proteome</keyword>
<dbReference type="NCBIfam" id="TIGR01733">
    <property type="entry name" value="AA-adenyl-dom"/>
    <property type="match status" value="1"/>
</dbReference>
<dbReference type="Gene3D" id="1.10.1200.10">
    <property type="entry name" value="ACP-like"/>
    <property type="match status" value="1"/>
</dbReference>
<keyword evidence="6" id="KW-0597">Phosphoprotein</keyword>
<dbReference type="InterPro" id="IPR025110">
    <property type="entry name" value="AMP-bd_C"/>
</dbReference>
<dbReference type="Pfam" id="PF13193">
    <property type="entry name" value="AMP-binding_C"/>
    <property type="match status" value="1"/>
</dbReference>
<dbReference type="Pfam" id="PF00668">
    <property type="entry name" value="Condensation"/>
    <property type="match status" value="1"/>
</dbReference>
<dbReference type="SUPFAM" id="SSF56801">
    <property type="entry name" value="Acetyl-CoA synthetase-like"/>
    <property type="match status" value="1"/>
</dbReference>
<dbReference type="Pfam" id="PF00975">
    <property type="entry name" value="Thioesterase"/>
    <property type="match status" value="1"/>
</dbReference>
<comment type="cofactor">
    <cofactor evidence="1">
        <name>pantetheine 4'-phosphate</name>
        <dbReference type="ChEBI" id="CHEBI:47942"/>
    </cofactor>
</comment>
<evidence type="ECO:0000256" key="3">
    <source>
        <dbReference type="ARBA" id="ARBA00007380"/>
    </source>
</evidence>
<dbReference type="InterPro" id="IPR010071">
    <property type="entry name" value="AA_adenyl_dom"/>
</dbReference>
<dbReference type="InterPro" id="IPR020845">
    <property type="entry name" value="AMP-binding_CS"/>
</dbReference>
<dbReference type="SUPFAM" id="SSF52777">
    <property type="entry name" value="CoA-dependent acyltransferases"/>
    <property type="match status" value="2"/>
</dbReference>
<accession>A0ABW1F8B2</accession>
<feature type="region of interest" description="Disordered" evidence="10">
    <location>
        <begin position="972"/>
        <end position="999"/>
    </location>
</feature>
<dbReference type="InterPro" id="IPR009081">
    <property type="entry name" value="PP-bd_ACP"/>
</dbReference>
<keyword evidence="5" id="KW-0596">Phosphopantetheine</keyword>
<dbReference type="Proteomes" id="UP001596067">
    <property type="component" value="Unassembled WGS sequence"/>
</dbReference>
<dbReference type="PROSITE" id="PS00012">
    <property type="entry name" value="PHOSPHOPANTETHEINE"/>
    <property type="match status" value="1"/>
</dbReference>
<evidence type="ECO:0000256" key="2">
    <source>
        <dbReference type="ARBA" id="ARBA00005102"/>
    </source>
</evidence>
<dbReference type="PANTHER" id="PTHR45527">
    <property type="entry name" value="NONRIBOSOMAL PEPTIDE SYNTHETASE"/>
    <property type="match status" value="1"/>
</dbReference>
<evidence type="ECO:0000256" key="5">
    <source>
        <dbReference type="ARBA" id="ARBA00022450"/>
    </source>
</evidence>
<dbReference type="InterPro" id="IPR006162">
    <property type="entry name" value="Ppantetheine_attach_site"/>
</dbReference>
<comment type="pathway">
    <text evidence="2">Siderophore biosynthesis; mycobactin biosynthesis.</text>
</comment>
<evidence type="ECO:0000256" key="10">
    <source>
        <dbReference type="SAM" id="MobiDB-lite"/>
    </source>
</evidence>
<dbReference type="SMART" id="SM00823">
    <property type="entry name" value="PKS_PP"/>
    <property type="match status" value="1"/>
</dbReference>
<dbReference type="SUPFAM" id="SSF53474">
    <property type="entry name" value="alpha/beta-Hydrolases"/>
    <property type="match status" value="1"/>
</dbReference>
<dbReference type="Pfam" id="PF00550">
    <property type="entry name" value="PP-binding"/>
    <property type="match status" value="1"/>
</dbReference>
<dbReference type="Gene3D" id="3.40.50.1820">
    <property type="entry name" value="alpha/beta hydrolase"/>
    <property type="match status" value="1"/>
</dbReference>
<comment type="similarity">
    <text evidence="3">Belongs to the ATP-dependent AMP-binding enzyme family. MbtB subfamily.</text>
</comment>
<dbReference type="InterPro" id="IPR023213">
    <property type="entry name" value="CAT-like_dom_sf"/>
</dbReference>
<gene>
    <name evidence="12" type="ORF">ACFP0N_29305</name>
</gene>
<evidence type="ECO:0000256" key="8">
    <source>
        <dbReference type="ARBA" id="ARBA00033440"/>
    </source>
</evidence>
<dbReference type="InterPro" id="IPR029058">
    <property type="entry name" value="AB_hydrolase_fold"/>
</dbReference>
<dbReference type="Gene3D" id="2.30.38.10">
    <property type="entry name" value="Luciferase, Domain 3"/>
    <property type="match status" value="1"/>
</dbReference>
<dbReference type="Gene3D" id="3.40.50.980">
    <property type="match status" value="2"/>
</dbReference>
<evidence type="ECO:0000256" key="7">
    <source>
        <dbReference type="ARBA" id="ARBA00022598"/>
    </source>
</evidence>
<evidence type="ECO:0000256" key="6">
    <source>
        <dbReference type="ARBA" id="ARBA00022553"/>
    </source>
</evidence>
<dbReference type="Gene3D" id="3.30.559.10">
    <property type="entry name" value="Chloramphenicol acetyltransferase-like domain"/>
    <property type="match status" value="1"/>
</dbReference>
<dbReference type="InterPro" id="IPR000873">
    <property type="entry name" value="AMP-dep_synth/lig_dom"/>
</dbReference>
<dbReference type="CDD" id="cd19535">
    <property type="entry name" value="Cyc_NRPS"/>
    <property type="match status" value="1"/>
</dbReference>
<name>A0ABW1F8B2_9ACTN</name>
<feature type="coiled-coil region" evidence="9">
    <location>
        <begin position="37"/>
        <end position="64"/>
    </location>
</feature>
<reference evidence="13" key="1">
    <citation type="journal article" date="2019" name="Int. J. Syst. Evol. Microbiol.">
        <title>The Global Catalogue of Microorganisms (GCM) 10K type strain sequencing project: providing services to taxonomists for standard genome sequencing and annotation.</title>
        <authorList>
            <consortium name="The Broad Institute Genomics Platform"/>
            <consortium name="The Broad Institute Genome Sequencing Center for Infectious Disease"/>
            <person name="Wu L."/>
            <person name="Ma J."/>
        </authorList>
    </citation>
    <scope>NUCLEOTIDE SEQUENCE [LARGE SCALE GENOMIC DNA]</scope>
    <source>
        <strain evidence="13">CGMCC 4.1469</strain>
    </source>
</reference>
<dbReference type="InterPro" id="IPR001031">
    <property type="entry name" value="Thioesterase"/>
</dbReference>
<protein>
    <recommendedName>
        <fullName evidence="4">Phenyloxazoline synthase MbtB</fullName>
    </recommendedName>
    <alternativeName>
        <fullName evidence="8">Mycobactin synthetase protein B</fullName>
    </alternativeName>
</protein>
<dbReference type="SUPFAM" id="SSF47336">
    <property type="entry name" value="ACP-like"/>
    <property type="match status" value="1"/>
</dbReference>
<keyword evidence="7" id="KW-0436">Ligase</keyword>
<dbReference type="Pfam" id="PF00501">
    <property type="entry name" value="AMP-binding"/>
    <property type="match status" value="1"/>
</dbReference>
<organism evidence="12 13">
    <name type="scientific">Kitasatospora aburaviensis</name>
    <dbReference type="NCBI Taxonomy" id="67265"/>
    <lineage>
        <taxon>Bacteria</taxon>
        <taxon>Bacillati</taxon>
        <taxon>Actinomycetota</taxon>
        <taxon>Actinomycetes</taxon>
        <taxon>Kitasatosporales</taxon>
        <taxon>Streptomycetaceae</taxon>
        <taxon>Kitasatospora</taxon>
    </lineage>
</organism>
<feature type="domain" description="Carrier" evidence="11">
    <location>
        <begin position="996"/>
        <end position="1071"/>
    </location>
</feature>
<dbReference type="InterPro" id="IPR057737">
    <property type="entry name" value="Condensation_MtbB-like"/>
</dbReference>
<dbReference type="EMBL" id="JBHSOD010000050">
    <property type="protein sequence ID" value="MFC5889074.1"/>
    <property type="molecule type" value="Genomic_DNA"/>
</dbReference>